<keyword evidence="3" id="KW-1185">Reference proteome</keyword>
<keyword evidence="1" id="KW-0732">Signal</keyword>
<proteinExistence type="predicted"/>
<sequence length="166" mass="17899">MSGQGLLLSMGALRCCWIGANLAISFMEAPVKFLAPLPSRRGLVDVGRHVFSALNKVEVVLATFDLLGWYFLIQRGLVPTASSGGSNASFFSKLQLGHLLRMTPGLVVYLCQSFAYLPVMRSIGTEYVEGRSISSAKTHGIYVLFEVIKMSTLVMGTASIAHALLA</sequence>
<dbReference type="AlphaFoldDB" id="A0A9P6G2Y7"/>
<reference evidence="2" key="1">
    <citation type="journal article" date="2020" name="Fungal Divers.">
        <title>Resolving the Mortierellaceae phylogeny through synthesis of multi-gene phylogenetics and phylogenomics.</title>
        <authorList>
            <person name="Vandepol N."/>
            <person name="Liber J."/>
            <person name="Desiro A."/>
            <person name="Na H."/>
            <person name="Kennedy M."/>
            <person name="Barry K."/>
            <person name="Grigoriev I.V."/>
            <person name="Miller A.N."/>
            <person name="O'Donnell K."/>
            <person name="Stajich J.E."/>
            <person name="Bonito G."/>
        </authorList>
    </citation>
    <scope>NUCLEOTIDE SEQUENCE</scope>
    <source>
        <strain evidence="2">KOD1015</strain>
    </source>
</reference>
<dbReference type="OrthoDB" id="165058at2759"/>
<evidence type="ECO:0000313" key="3">
    <source>
        <dbReference type="Proteomes" id="UP000780801"/>
    </source>
</evidence>
<evidence type="ECO:0000256" key="1">
    <source>
        <dbReference type="SAM" id="SignalP"/>
    </source>
</evidence>
<comment type="caution">
    <text evidence="2">The sequence shown here is derived from an EMBL/GenBank/DDBJ whole genome shotgun (WGS) entry which is preliminary data.</text>
</comment>
<name>A0A9P6G2Y7_9FUNG</name>
<accession>A0A9P6G2Y7</accession>
<dbReference type="Proteomes" id="UP000780801">
    <property type="component" value="Unassembled WGS sequence"/>
</dbReference>
<evidence type="ECO:0000313" key="2">
    <source>
        <dbReference type="EMBL" id="KAF9586079.1"/>
    </source>
</evidence>
<dbReference type="EMBL" id="JAABOA010000076">
    <property type="protein sequence ID" value="KAF9586079.1"/>
    <property type="molecule type" value="Genomic_DNA"/>
</dbReference>
<organism evidence="2 3">
    <name type="scientific">Lunasporangiospora selenospora</name>
    <dbReference type="NCBI Taxonomy" id="979761"/>
    <lineage>
        <taxon>Eukaryota</taxon>
        <taxon>Fungi</taxon>
        <taxon>Fungi incertae sedis</taxon>
        <taxon>Mucoromycota</taxon>
        <taxon>Mortierellomycotina</taxon>
        <taxon>Mortierellomycetes</taxon>
        <taxon>Mortierellales</taxon>
        <taxon>Mortierellaceae</taxon>
        <taxon>Lunasporangiospora</taxon>
    </lineage>
</organism>
<protein>
    <submittedName>
        <fullName evidence="2">Uncharacterized protein</fullName>
    </submittedName>
</protein>
<feature type="chain" id="PRO_5040387537" evidence="1">
    <location>
        <begin position="24"/>
        <end position="166"/>
    </location>
</feature>
<gene>
    <name evidence="2" type="ORF">BGW38_009916</name>
</gene>
<feature type="signal peptide" evidence="1">
    <location>
        <begin position="1"/>
        <end position="23"/>
    </location>
</feature>